<comment type="caution">
    <text evidence="1">The sequence shown here is derived from an EMBL/GenBank/DDBJ whole genome shotgun (WGS) entry which is preliminary data.</text>
</comment>
<gene>
    <name evidence="1" type="ORF">FRX31_015739</name>
</gene>
<dbReference type="EMBL" id="JABWDY010018407">
    <property type="protein sequence ID" value="KAF5194674.1"/>
    <property type="molecule type" value="Genomic_DNA"/>
</dbReference>
<evidence type="ECO:0000313" key="1">
    <source>
        <dbReference type="EMBL" id="KAF5194674.1"/>
    </source>
</evidence>
<feature type="non-terminal residue" evidence="1">
    <location>
        <position position="1"/>
    </location>
</feature>
<reference evidence="1 2" key="1">
    <citation type="submission" date="2020-06" db="EMBL/GenBank/DDBJ databases">
        <title>Transcriptomic and genomic resources for Thalictrum thalictroides and T. hernandezii: Facilitating candidate gene discovery in an emerging model plant lineage.</title>
        <authorList>
            <person name="Arias T."/>
            <person name="Riano-Pachon D.M."/>
            <person name="Di Stilio V.S."/>
        </authorList>
    </citation>
    <scope>NUCLEOTIDE SEQUENCE [LARGE SCALE GENOMIC DNA]</scope>
    <source>
        <strain evidence="2">cv. WT478/WT964</strain>
        <tissue evidence="1">Leaves</tissue>
    </source>
</reference>
<dbReference type="InterPro" id="IPR015915">
    <property type="entry name" value="Kelch-typ_b-propeller"/>
</dbReference>
<protein>
    <submittedName>
        <fullName evidence="1">Uncharacterized protein</fullName>
    </submittedName>
</protein>
<dbReference type="SUPFAM" id="SSF117281">
    <property type="entry name" value="Kelch motif"/>
    <property type="match status" value="1"/>
</dbReference>
<organism evidence="1 2">
    <name type="scientific">Thalictrum thalictroides</name>
    <name type="common">Rue-anemone</name>
    <name type="synonym">Anemone thalictroides</name>
    <dbReference type="NCBI Taxonomy" id="46969"/>
    <lineage>
        <taxon>Eukaryota</taxon>
        <taxon>Viridiplantae</taxon>
        <taxon>Streptophyta</taxon>
        <taxon>Embryophyta</taxon>
        <taxon>Tracheophyta</taxon>
        <taxon>Spermatophyta</taxon>
        <taxon>Magnoliopsida</taxon>
        <taxon>Ranunculales</taxon>
        <taxon>Ranunculaceae</taxon>
        <taxon>Thalictroideae</taxon>
        <taxon>Thalictrum</taxon>
    </lineage>
</organism>
<accession>A0A7J6WB61</accession>
<dbReference type="Gene3D" id="2.120.10.80">
    <property type="entry name" value="Kelch-type beta propeller"/>
    <property type="match status" value="1"/>
</dbReference>
<name>A0A7J6WB61_THATH</name>
<dbReference type="Proteomes" id="UP000554482">
    <property type="component" value="Unassembled WGS sequence"/>
</dbReference>
<proteinExistence type="predicted"/>
<keyword evidence="2" id="KW-1185">Reference proteome</keyword>
<dbReference type="AlphaFoldDB" id="A0A7J6WB61"/>
<evidence type="ECO:0000313" key="2">
    <source>
        <dbReference type="Proteomes" id="UP000554482"/>
    </source>
</evidence>
<sequence>MLLYFGIPCCDNLEEPPESRPDYTDWYCINPKHSPQPGERLSRLSRMLSVDHQSPECLSCTVLGSDIHCFGGTSPECGDNLPSLLSTYSTVTNEWSCNIPLPVAMRVYPFLLTCGGLLFAIGCLVLPPSSVCPWAECYSPFENQWISLPDLPVEFNPVLDFDTTSIVLDDTRMYAYNFQRSGDSLEQVYNLDRIPSFIRRPHSEVFPFHLGGKDFFFVWSRILNPHPAVNTSL</sequence>